<dbReference type="Proteomes" id="UP000009183">
    <property type="component" value="Chromosome 18"/>
</dbReference>
<keyword evidence="1" id="KW-0442">Lipid degradation</keyword>
<dbReference type="AlphaFoldDB" id="E0CP93"/>
<proteinExistence type="predicted"/>
<dbReference type="InParanoid" id="E0CP93"/>
<reference evidence="3" key="1">
    <citation type="journal article" date="2007" name="Nature">
        <title>The grapevine genome sequence suggests ancestral hexaploidization in major angiosperm phyla.</title>
        <authorList>
            <consortium name="The French-Italian Public Consortium for Grapevine Genome Characterization."/>
            <person name="Jaillon O."/>
            <person name="Aury J.-M."/>
            <person name="Noel B."/>
            <person name="Policriti A."/>
            <person name="Clepet C."/>
            <person name="Casagrande A."/>
            <person name="Choisne N."/>
            <person name="Aubourg S."/>
            <person name="Vitulo N."/>
            <person name="Jubin C."/>
            <person name="Vezzi A."/>
            <person name="Legeai F."/>
            <person name="Hugueney P."/>
            <person name="Dasilva C."/>
            <person name="Horner D."/>
            <person name="Mica E."/>
            <person name="Jublot D."/>
            <person name="Poulain J."/>
            <person name="Bruyere C."/>
            <person name="Billault A."/>
            <person name="Segurens B."/>
            <person name="Gouyvenoux M."/>
            <person name="Ugarte E."/>
            <person name="Cattonaro F."/>
            <person name="Anthouard V."/>
            <person name="Vico V."/>
            <person name="Del Fabbro C."/>
            <person name="Alaux M."/>
            <person name="Di Gaspero G."/>
            <person name="Dumas V."/>
            <person name="Felice N."/>
            <person name="Paillard S."/>
            <person name="Juman I."/>
            <person name="Moroldo M."/>
            <person name="Scalabrin S."/>
            <person name="Canaguier A."/>
            <person name="Le Clainche I."/>
            <person name="Malacrida G."/>
            <person name="Durand E."/>
            <person name="Pesole G."/>
            <person name="Laucou V."/>
            <person name="Chatelet P."/>
            <person name="Merdinoglu D."/>
            <person name="Delledonne M."/>
            <person name="Pezzotti M."/>
            <person name="Lecharny A."/>
            <person name="Scarpelli C."/>
            <person name="Artiguenave F."/>
            <person name="Pe M.E."/>
            <person name="Valle G."/>
            <person name="Morgante M."/>
            <person name="Caboche M."/>
            <person name="Adam-Blondon A.-F."/>
            <person name="Weissenbach J."/>
            <person name="Quetier F."/>
            <person name="Wincker P."/>
        </authorList>
    </citation>
    <scope>NUCLEOTIDE SEQUENCE [LARGE SCALE GENOMIC DNA]</scope>
    <source>
        <strain evidence="3">cv. Pinot noir / PN40024</strain>
    </source>
</reference>
<keyword evidence="1" id="KW-0443">Lipid metabolism</keyword>
<name>E0CP93_VITVI</name>
<evidence type="ECO:0000313" key="2">
    <source>
        <dbReference type="EMBL" id="CBI19550.3"/>
    </source>
</evidence>
<sequence length="90" mass="10285">MVVQLELFDVLYLQPKTSSPFILSMALKYFHREITNSTRKVSIVGPKYDGKYLQYLIKEKLGRTWLHQTLTSVVIALDAHPLGVPLLPNT</sequence>
<dbReference type="PANTHER" id="PTHR32176:SF92">
    <property type="entry name" value="XYLOSE ISOMERASE"/>
    <property type="match status" value="1"/>
</dbReference>
<evidence type="ECO:0000256" key="1">
    <source>
        <dbReference type="ARBA" id="ARBA00022963"/>
    </source>
</evidence>
<dbReference type="PaxDb" id="29760-VIT_18s0001g10890.t01"/>
<dbReference type="STRING" id="29760.E0CP93"/>
<dbReference type="PANTHER" id="PTHR32176">
    <property type="entry name" value="XYLOSE ISOMERASE"/>
    <property type="match status" value="1"/>
</dbReference>
<evidence type="ECO:0000313" key="3">
    <source>
        <dbReference type="Proteomes" id="UP000009183"/>
    </source>
</evidence>
<dbReference type="GO" id="GO:0016042">
    <property type="term" value="P:lipid catabolic process"/>
    <property type="evidence" value="ECO:0007669"/>
    <property type="project" value="UniProtKB-KW"/>
</dbReference>
<gene>
    <name evidence="2" type="ordered locus">VIT_18s0001g10890</name>
</gene>
<protein>
    <submittedName>
        <fullName evidence="2">Uncharacterized protein</fullName>
    </submittedName>
</protein>
<dbReference type="EMBL" id="FN595227">
    <property type="protein sequence ID" value="CBI19550.3"/>
    <property type="molecule type" value="Genomic_DNA"/>
</dbReference>
<dbReference type="HOGENOM" id="CLU_2445273_0_0_1"/>
<keyword evidence="3" id="KW-1185">Reference proteome</keyword>
<accession>E0CP93</accession>
<organism evidence="2 3">
    <name type="scientific">Vitis vinifera</name>
    <name type="common">Grape</name>
    <dbReference type="NCBI Taxonomy" id="29760"/>
    <lineage>
        <taxon>Eukaryota</taxon>
        <taxon>Viridiplantae</taxon>
        <taxon>Streptophyta</taxon>
        <taxon>Embryophyta</taxon>
        <taxon>Tracheophyta</taxon>
        <taxon>Spermatophyta</taxon>
        <taxon>Magnoliopsida</taxon>
        <taxon>eudicotyledons</taxon>
        <taxon>Gunneridae</taxon>
        <taxon>Pentapetalae</taxon>
        <taxon>rosids</taxon>
        <taxon>Vitales</taxon>
        <taxon>Vitaceae</taxon>
        <taxon>Viteae</taxon>
        <taxon>Vitis</taxon>
    </lineage>
</organism>